<evidence type="ECO:0000256" key="1">
    <source>
        <dbReference type="SAM" id="MobiDB-lite"/>
    </source>
</evidence>
<feature type="compositionally biased region" description="Basic and acidic residues" evidence="1">
    <location>
        <begin position="27"/>
        <end position="37"/>
    </location>
</feature>
<keyword evidence="2" id="KW-1133">Transmembrane helix</keyword>
<feature type="transmembrane region" description="Helical" evidence="2">
    <location>
        <begin position="159"/>
        <end position="180"/>
    </location>
</feature>
<evidence type="ECO:0000313" key="3">
    <source>
        <dbReference type="EMBL" id="MEQ2554795.1"/>
    </source>
</evidence>
<feature type="compositionally biased region" description="Basic and acidic residues" evidence="1">
    <location>
        <begin position="1"/>
        <end position="11"/>
    </location>
</feature>
<organism evidence="3 4">
    <name type="scientific">Lachnospira intestinalis</name>
    <dbReference type="NCBI Taxonomy" id="3133158"/>
    <lineage>
        <taxon>Bacteria</taxon>
        <taxon>Bacillati</taxon>
        <taxon>Bacillota</taxon>
        <taxon>Clostridia</taxon>
        <taxon>Lachnospirales</taxon>
        <taxon>Lachnospiraceae</taxon>
        <taxon>Lachnospira</taxon>
    </lineage>
</organism>
<feature type="transmembrane region" description="Helical" evidence="2">
    <location>
        <begin position="92"/>
        <end position="113"/>
    </location>
</feature>
<evidence type="ECO:0000256" key="2">
    <source>
        <dbReference type="SAM" id="Phobius"/>
    </source>
</evidence>
<gene>
    <name evidence="3" type="ORF">WMO37_07135</name>
</gene>
<feature type="region of interest" description="Disordered" evidence="1">
    <location>
        <begin position="1"/>
        <end position="39"/>
    </location>
</feature>
<keyword evidence="2" id="KW-0812">Transmembrane</keyword>
<dbReference type="PANTHER" id="PTHR38450:SF1">
    <property type="entry name" value="STAGE V SPORULATION PROTEIN AC"/>
    <property type="match status" value="1"/>
</dbReference>
<comment type="caution">
    <text evidence="3">The sequence shown here is derived from an EMBL/GenBank/DDBJ whole genome shotgun (WGS) entry which is preliminary data.</text>
</comment>
<feature type="transmembrane region" description="Helical" evidence="2">
    <location>
        <begin position="119"/>
        <end position="139"/>
    </location>
</feature>
<sequence>MGKEKDDKNKIEIVSAGAEPGTGGGPVKREESREQQRNEQYNQYVEQVTPKANCLLNCVKAFITGGCICTVGQILTVLFLNSGMGKDEAAAYTTISLVFASVVLTGLNIYPLITTWGGAGSLVPITGFANSVVAPAIEYKKEGQVFGIGCKIFTISGPVILYGILSSWILGVIYLIVVSLRAV</sequence>
<dbReference type="PANTHER" id="PTHR38450">
    <property type="entry name" value="STAGE V SPORULATION PROTEIN AC-RELATED"/>
    <property type="match status" value="1"/>
</dbReference>
<name>A0ABV1H512_9FIRM</name>
<dbReference type="Pfam" id="PF03862">
    <property type="entry name" value="SpoVAC_SpoVAEB"/>
    <property type="match status" value="1"/>
</dbReference>
<dbReference type="EMBL" id="JBBMFS010000005">
    <property type="protein sequence ID" value="MEQ2554795.1"/>
    <property type="molecule type" value="Genomic_DNA"/>
</dbReference>
<dbReference type="InterPro" id="IPR005562">
    <property type="entry name" value="SpoVA"/>
</dbReference>
<protein>
    <submittedName>
        <fullName evidence="3">SpoVA/SpoVAEb family sporulation membrane protein</fullName>
    </submittedName>
</protein>
<accession>A0ABV1H512</accession>
<feature type="transmembrane region" description="Helical" evidence="2">
    <location>
        <begin position="61"/>
        <end position="80"/>
    </location>
</feature>
<reference evidence="3" key="1">
    <citation type="submission" date="2024-03" db="EMBL/GenBank/DDBJ databases">
        <title>Human intestinal bacterial collection.</title>
        <authorList>
            <person name="Pauvert C."/>
            <person name="Hitch T.C.A."/>
            <person name="Clavel T."/>
        </authorList>
    </citation>
    <scope>NUCLEOTIDE SEQUENCE [LARGE SCALE GENOMIC DNA]</scope>
    <source>
        <strain evidence="3">CLA-AA-H89B</strain>
    </source>
</reference>
<keyword evidence="2" id="KW-0472">Membrane</keyword>
<proteinExistence type="predicted"/>
<dbReference type="Proteomes" id="UP001546774">
    <property type="component" value="Unassembled WGS sequence"/>
</dbReference>
<evidence type="ECO:0000313" key="4">
    <source>
        <dbReference type="Proteomes" id="UP001546774"/>
    </source>
</evidence>
<keyword evidence="4" id="KW-1185">Reference proteome</keyword>